<protein>
    <recommendedName>
        <fullName evidence="3">CTP synthase (glutamine hydrolyzing)</fullName>
        <ecNumber evidence="3">6.3.4.2</ecNumber>
    </recommendedName>
</protein>
<dbReference type="OrthoDB" id="9801107at2"/>
<dbReference type="GO" id="GO:0016740">
    <property type="term" value="F:transferase activity"/>
    <property type="evidence" value="ECO:0007669"/>
    <property type="project" value="UniProtKB-KW"/>
</dbReference>
<evidence type="ECO:0000256" key="6">
    <source>
        <dbReference type="ARBA" id="ARBA00022840"/>
    </source>
</evidence>
<evidence type="ECO:0000256" key="1">
    <source>
        <dbReference type="ARBA" id="ARBA00005171"/>
    </source>
</evidence>
<dbReference type="GO" id="GO:0044210">
    <property type="term" value="P:'de novo' CTP biosynthetic process"/>
    <property type="evidence" value="ECO:0007669"/>
    <property type="project" value="UniProtKB-UniPathway"/>
</dbReference>
<keyword evidence="8" id="KW-0665">Pyrimidine biosynthesis</keyword>
<comment type="caution">
    <text evidence="11">The sequence shown here is derived from an EMBL/GenBank/DDBJ whole genome shotgun (WGS) entry which is preliminary data.</text>
</comment>
<accession>A0A318J8C3</accession>
<dbReference type="Gene3D" id="3.40.50.880">
    <property type="match status" value="1"/>
</dbReference>
<evidence type="ECO:0000256" key="7">
    <source>
        <dbReference type="ARBA" id="ARBA00022962"/>
    </source>
</evidence>
<dbReference type="Proteomes" id="UP000248395">
    <property type="component" value="Unassembled WGS sequence"/>
</dbReference>
<keyword evidence="4" id="KW-0436">Ligase</keyword>
<dbReference type="GO" id="GO:0042802">
    <property type="term" value="F:identical protein binding"/>
    <property type="evidence" value="ECO:0007669"/>
    <property type="project" value="TreeGrafter"/>
</dbReference>
<evidence type="ECO:0000256" key="2">
    <source>
        <dbReference type="ARBA" id="ARBA00007533"/>
    </source>
</evidence>
<dbReference type="PANTHER" id="PTHR11550">
    <property type="entry name" value="CTP SYNTHASE"/>
    <property type="match status" value="1"/>
</dbReference>
<comment type="pathway">
    <text evidence="1">Pyrimidine metabolism; CTP biosynthesis via de novo pathway; CTP from UDP: step 2/2.</text>
</comment>
<dbReference type="SUPFAM" id="SSF52317">
    <property type="entry name" value="Class I glutamine amidotransferase-like"/>
    <property type="match status" value="1"/>
</dbReference>
<organism evidence="11 12">
    <name type="scientific">Aquitalea magnusonii</name>
    <dbReference type="NCBI Taxonomy" id="332411"/>
    <lineage>
        <taxon>Bacteria</taxon>
        <taxon>Pseudomonadati</taxon>
        <taxon>Pseudomonadota</taxon>
        <taxon>Betaproteobacteria</taxon>
        <taxon>Neisseriales</taxon>
        <taxon>Chromobacteriaceae</taxon>
        <taxon>Aquitalea</taxon>
    </lineage>
</organism>
<dbReference type="EMBL" id="QJKC01000017">
    <property type="protein sequence ID" value="PXX42806.1"/>
    <property type="molecule type" value="Genomic_DNA"/>
</dbReference>
<dbReference type="InterPro" id="IPR004468">
    <property type="entry name" value="CTP_synthase"/>
</dbReference>
<comment type="similarity">
    <text evidence="2">Belongs to the CTP synthase family.</text>
</comment>
<evidence type="ECO:0000313" key="12">
    <source>
        <dbReference type="Proteomes" id="UP000248395"/>
    </source>
</evidence>
<dbReference type="GO" id="GO:0003883">
    <property type="term" value="F:CTP synthase activity"/>
    <property type="evidence" value="ECO:0007669"/>
    <property type="project" value="UniProtKB-EC"/>
</dbReference>
<proteinExistence type="inferred from homology"/>
<dbReference type="Pfam" id="PF00117">
    <property type="entry name" value="GATase"/>
    <property type="match status" value="1"/>
</dbReference>
<evidence type="ECO:0000256" key="9">
    <source>
        <dbReference type="ARBA" id="ARBA00047781"/>
    </source>
</evidence>
<evidence type="ECO:0000313" key="11">
    <source>
        <dbReference type="EMBL" id="PXX42806.1"/>
    </source>
</evidence>
<keyword evidence="6" id="KW-0067">ATP-binding</keyword>
<keyword evidence="7 11" id="KW-0315">Glutamine amidotransferase</keyword>
<evidence type="ECO:0000256" key="5">
    <source>
        <dbReference type="ARBA" id="ARBA00022741"/>
    </source>
</evidence>
<evidence type="ECO:0000256" key="8">
    <source>
        <dbReference type="ARBA" id="ARBA00022975"/>
    </source>
</evidence>
<feature type="domain" description="Glutamine amidotransferase" evidence="10">
    <location>
        <begin position="56"/>
        <end position="119"/>
    </location>
</feature>
<dbReference type="NCBIfam" id="NF004836">
    <property type="entry name" value="PRK06186.1"/>
    <property type="match status" value="1"/>
</dbReference>
<sequence length="229" mass="24325">MTRIALVGDFDPGVAAHQAIPLALELAAGQLDVEVQPVWLATDRIHSAADLAGHAAIWCVPASPYRNMDGALTAIRHAREQGIPFLGSCGGFQHAILEYARHVLGWQDAEHGETAPAAARAVIAPLSCALVETRAEVRFAAGSQLAAIYGQASAMEGYRCRYGLNPAFASELTNGPLQATAFDEDGEVRAVELSGHPFFIATLFQSERAALQGQCPPLARALLQAARHH</sequence>
<dbReference type="AlphaFoldDB" id="A0A318J8C3"/>
<dbReference type="InterPro" id="IPR029062">
    <property type="entry name" value="Class_I_gatase-like"/>
</dbReference>
<dbReference type="RefSeq" id="WP_110313641.1">
    <property type="nucleotide sequence ID" value="NZ_QJKC01000017.1"/>
</dbReference>
<keyword evidence="12" id="KW-1185">Reference proteome</keyword>
<evidence type="ECO:0000256" key="4">
    <source>
        <dbReference type="ARBA" id="ARBA00022598"/>
    </source>
</evidence>
<dbReference type="PANTHER" id="PTHR11550:SF0">
    <property type="entry name" value="CTP SYNTHASE-RELATED"/>
    <property type="match status" value="1"/>
</dbReference>
<reference evidence="11 12" key="1">
    <citation type="submission" date="2018-05" db="EMBL/GenBank/DDBJ databases">
        <title>Genomic Encyclopedia of Type Strains, Phase IV (KMG-IV): sequencing the most valuable type-strain genomes for metagenomic binning, comparative biology and taxonomic classification.</title>
        <authorList>
            <person name="Goeker M."/>
        </authorList>
    </citation>
    <scope>NUCLEOTIDE SEQUENCE [LARGE SCALE GENOMIC DNA]</scope>
    <source>
        <strain evidence="11 12">DSM 25134</strain>
    </source>
</reference>
<name>A0A318J8C3_9NEIS</name>
<dbReference type="GO" id="GO:0005524">
    <property type="term" value="F:ATP binding"/>
    <property type="evidence" value="ECO:0007669"/>
    <property type="project" value="UniProtKB-KW"/>
</dbReference>
<gene>
    <name evidence="11" type="ORF">DFR38_11713</name>
</gene>
<evidence type="ECO:0000256" key="3">
    <source>
        <dbReference type="ARBA" id="ARBA00012291"/>
    </source>
</evidence>
<dbReference type="InterPro" id="IPR017926">
    <property type="entry name" value="GATASE"/>
</dbReference>
<keyword evidence="5" id="KW-0547">Nucleotide-binding</keyword>
<dbReference type="UniPathway" id="UPA00159">
    <property type="reaction ID" value="UER00277"/>
</dbReference>
<keyword evidence="11" id="KW-0808">Transferase</keyword>
<evidence type="ECO:0000259" key="10">
    <source>
        <dbReference type="Pfam" id="PF00117"/>
    </source>
</evidence>
<dbReference type="EC" id="6.3.4.2" evidence="3"/>
<dbReference type="GO" id="GO:0005829">
    <property type="term" value="C:cytosol"/>
    <property type="evidence" value="ECO:0007669"/>
    <property type="project" value="TreeGrafter"/>
</dbReference>
<comment type="catalytic activity">
    <reaction evidence="9">
        <text>UTP + L-glutamine + ATP + H2O = CTP + L-glutamate + ADP + phosphate + 2 H(+)</text>
        <dbReference type="Rhea" id="RHEA:26426"/>
        <dbReference type="ChEBI" id="CHEBI:15377"/>
        <dbReference type="ChEBI" id="CHEBI:15378"/>
        <dbReference type="ChEBI" id="CHEBI:29985"/>
        <dbReference type="ChEBI" id="CHEBI:30616"/>
        <dbReference type="ChEBI" id="CHEBI:37563"/>
        <dbReference type="ChEBI" id="CHEBI:43474"/>
        <dbReference type="ChEBI" id="CHEBI:46398"/>
        <dbReference type="ChEBI" id="CHEBI:58359"/>
        <dbReference type="ChEBI" id="CHEBI:456216"/>
        <dbReference type="EC" id="6.3.4.2"/>
    </reaction>
</comment>
<dbReference type="GO" id="GO:0019856">
    <property type="term" value="P:pyrimidine nucleobase biosynthetic process"/>
    <property type="evidence" value="ECO:0007669"/>
    <property type="project" value="TreeGrafter"/>
</dbReference>